<proteinExistence type="predicted"/>
<protein>
    <submittedName>
        <fullName evidence="1">Uncharacterized protein</fullName>
    </submittedName>
</protein>
<evidence type="ECO:0000313" key="1">
    <source>
        <dbReference type="EMBL" id="KAG0723664.1"/>
    </source>
</evidence>
<dbReference type="OrthoDB" id="6753017at2759"/>
<dbReference type="AlphaFoldDB" id="A0A8J5CWG4"/>
<sequence>MTQAAQTTSTYINDDTIRRLKKIEMADEISPDVPVQCYSCPKKPTMPIDKAVHQVLPLKVLAQQNISVRRAQNLDFCFLKHVAETPLPTAFGGFNTQLAREQGHATKPGTRLYRVMINVTWVYPVLFKNFVPRLGGMHMLMSFSACVGTLMAKTGLEEIM</sequence>
<reference evidence="1" key="1">
    <citation type="submission" date="2020-07" db="EMBL/GenBank/DDBJ databases">
        <title>The High-quality genome of the commercially important snow crab, Chionoecetes opilio.</title>
        <authorList>
            <person name="Jeong J.-H."/>
            <person name="Ryu S."/>
        </authorList>
    </citation>
    <scope>NUCLEOTIDE SEQUENCE</scope>
    <source>
        <strain evidence="1">MADBK_172401_WGS</strain>
        <tissue evidence="1">Digestive gland</tissue>
    </source>
</reference>
<name>A0A8J5CWG4_CHIOP</name>
<organism evidence="1 2">
    <name type="scientific">Chionoecetes opilio</name>
    <name type="common">Atlantic snow crab</name>
    <name type="synonym">Cancer opilio</name>
    <dbReference type="NCBI Taxonomy" id="41210"/>
    <lineage>
        <taxon>Eukaryota</taxon>
        <taxon>Metazoa</taxon>
        <taxon>Ecdysozoa</taxon>
        <taxon>Arthropoda</taxon>
        <taxon>Crustacea</taxon>
        <taxon>Multicrustacea</taxon>
        <taxon>Malacostraca</taxon>
        <taxon>Eumalacostraca</taxon>
        <taxon>Eucarida</taxon>
        <taxon>Decapoda</taxon>
        <taxon>Pleocyemata</taxon>
        <taxon>Brachyura</taxon>
        <taxon>Eubrachyura</taxon>
        <taxon>Majoidea</taxon>
        <taxon>Majidae</taxon>
        <taxon>Chionoecetes</taxon>
    </lineage>
</organism>
<evidence type="ECO:0000313" key="2">
    <source>
        <dbReference type="Proteomes" id="UP000770661"/>
    </source>
</evidence>
<dbReference type="EMBL" id="JACEEZ010007948">
    <property type="protein sequence ID" value="KAG0723664.1"/>
    <property type="molecule type" value="Genomic_DNA"/>
</dbReference>
<keyword evidence="2" id="KW-1185">Reference proteome</keyword>
<accession>A0A8J5CWG4</accession>
<gene>
    <name evidence="1" type="ORF">GWK47_005447</name>
</gene>
<dbReference type="Proteomes" id="UP000770661">
    <property type="component" value="Unassembled WGS sequence"/>
</dbReference>
<comment type="caution">
    <text evidence="1">The sequence shown here is derived from an EMBL/GenBank/DDBJ whole genome shotgun (WGS) entry which is preliminary data.</text>
</comment>